<dbReference type="AlphaFoldDB" id="A0A0L0QK00"/>
<protein>
    <submittedName>
        <fullName evidence="4">Ethanolamine utilization protein EutN</fullName>
    </submittedName>
</protein>
<dbReference type="PANTHER" id="PTHR36539:SF1">
    <property type="entry name" value="BACTERIAL MICROCOMPARTMENT SHELL VERTEX PROTEIN EUTN"/>
    <property type="match status" value="1"/>
</dbReference>
<dbReference type="InterPro" id="IPR036677">
    <property type="entry name" value="EutN_CcmL_sf"/>
</dbReference>
<evidence type="ECO:0000256" key="1">
    <source>
        <dbReference type="ARBA" id="ARBA00023587"/>
    </source>
</evidence>
<dbReference type="EMBL" id="LGTO01000007">
    <property type="protein sequence ID" value="KNE18907.1"/>
    <property type="molecule type" value="Genomic_DNA"/>
</dbReference>
<name>A0A0L0QK00_VIRPA</name>
<organism evidence="4 5">
    <name type="scientific">Virgibacillus pantothenticus</name>
    <dbReference type="NCBI Taxonomy" id="1473"/>
    <lineage>
        <taxon>Bacteria</taxon>
        <taxon>Bacillati</taxon>
        <taxon>Bacillota</taxon>
        <taxon>Bacilli</taxon>
        <taxon>Bacillales</taxon>
        <taxon>Bacillaceae</taxon>
        <taxon>Virgibacillus</taxon>
    </lineage>
</organism>
<keyword evidence="2" id="KW-1282">Carboxysome</keyword>
<reference evidence="5" key="1">
    <citation type="submission" date="2015-07" db="EMBL/GenBank/DDBJ databases">
        <title>Fjat-10053 dsm26.</title>
        <authorList>
            <person name="Liu B."/>
            <person name="Wang J."/>
            <person name="Zhu Y."/>
            <person name="Liu G."/>
            <person name="Chen Q."/>
            <person name="Chen Z."/>
            <person name="Lan J."/>
            <person name="Che J."/>
            <person name="Ge C."/>
            <person name="Shi H."/>
            <person name="Pan Z."/>
            <person name="Liu X."/>
        </authorList>
    </citation>
    <scope>NUCLEOTIDE SEQUENCE [LARGE SCALE GENOMIC DNA]</scope>
    <source>
        <strain evidence="5">DSM 26</strain>
    </source>
</reference>
<keyword evidence="3" id="KW-1283">Bacterial microcompartment</keyword>
<comment type="caution">
    <text evidence="4">The sequence shown here is derived from an EMBL/GenBank/DDBJ whole genome shotgun (WGS) entry which is preliminary data.</text>
</comment>
<sequence length="87" mass="9241">MQIGKVAGNVVSTKKVDSLTGYKLMIVDLIRIPSKKVYQEVIAIDKVGAGKGEYVLVTLGSAARNITKSSDTIVDAAIVGIIDTFDE</sequence>
<dbReference type="OrthoDB" id="196195at2"/>
<keyword evidence="5" id="KW-1185">Reference proteome</keyword>
<dbReference type="PATRIC" id="fig|1473.5.peg.493"/>
<evidence type="ECO:0000313" key="4">
    <source>
        <dbReference type="EMBL" id="KNE18907.1"/>
    </source>
</evidence>
<dbReference type="Proteomes" id="UP000036780">
    <property type="component" value="Unassembled WGS sequence"/>
</dbReference>
<dbReference type="RefSeq" id="WP_050351401.1">
    <property type="nucleotide sequence ID" value="NZ_BOSN01000003.1"/>
</dbReference>
<accession>A0A0L0QK00</accession>
<evidence type="ECO:0000256" key="2">
    <source>
        <dbReference type="ARBA" id="ARBA00023669"/>
    </source>
</evidence>
<dbReference type="PROSITE" id="PS51932">
    <property type="entry name" value="BMV"/>
    <property type="match status" value="1"/>
</dbReference>
<proteinExistence type="predicted"/>
<gene>
    <name evidence="4" type="ORF">AFK71_09985</name>
</gene>
<dbReference type="GO" id="GO:0031470">
    <property type="term" value="C:carboxysome"/>
    <property type="evidence" value="ECO:0007669"/>
    <property type="project" value="UniProtKB-SubCell"/>
</dbReference>
<dbReference type="Gene3D" id="2.40.50.220">
    <property type="entry name" value="EutN/Ccml"/>
    <property type="match status" value="1"/>
</dbReference>
<dbReference type="InterPro" id="IPR004992">
    <property type="entry name" value="EutN_CcmL"/>
</dbReference>
<evidence type="ECO:0000313" key="5">
    <source>
        <dbReference type="Proteomes" id="UP000036780"/>
    </source>
</evidence>
<evidence type="ECO:0000256" key="3">
    <source>
        <dbReference type="ARBA" id="ARBA00024446"/>
    </source>
</evidence>
<dbReference type="Pfam" id="PF03319">
    <property type="entry name" value="EutN_CcmL"/>
    <property type="match status" value="1"/>
</dbReference>
<dbReference type="CDD" id="cd01614">
    <property type="entry name" value="EutN_CcmL"/>
    <property type="match status" value="1"/>
</dbReference>
<dbReference type="SUPFAM" id="SSF159133">
    <property type="entry name" value="EutN/CcmL-like"/>
    <property type="match status" value="1"/>
</dbReference>
<dbReference type="PANTHER" id="PTHR36539">
    <property type="entry name" value="ETHANOLAMINE UTILIZATION PROTEIN EUTN"/>
    <property type="match status" value="1"/>
</dbReference>
<comment type="subcellular location">
    <subcellularLocation>
        <location evidence="1">Carboxysome</location>
    </subcellularLocation>
</comment>